<dbReference type="EMBL" id="MSFL01000005">
    <property type="protein sequence ID" value="PWY88373.1"/>
    <property type="molecule type" value="Genomic_DNA"/>
</dbReference>
<comment type="caution">
    <text evidence="1">The sequence shown here is derived from an EMBL/GenBank/DDBJ whole genome shotgun (WGS) entry which is preliminary data.</text>
</comment>
<name>A0A317WPM8_9EURO</name>
<reference evidence="1 2" key="1">
    <citation type="submission" date="2016-12" db="EMBL/GenBank/DDBJ databases">
        <title>The genomes of Aspergillus section Nigri reveals drivers in fungal speciation.</title>
        <authorList>
            <consortium name="DOE Joint Genome Institute"/>
            <person name="Vesth T.C."/>
            <person name="Nybo J."/>
            <person name="Theobald S."/>
            <person name="Brandl J."/>
            <person name="Frisvad J.C."/>
            <person name="Nielsen K.F."/>
            <person name="Lyhne E.K."/>
            <person name="Kogle M.E."/>
            <person name="Kuo A."/>
            <person name="Riley R."/>
            <person name="Clum A."/>
            <person name="Nolan M."/>
            <person name="Lipzen A."/>
            <person name="Salamov A."/>
            <person name="Henrissat B."/>
            <person name="Wiebenga A."/>
            <person name="De Vries R.P."/>
            <person name="Grigoriev I.V."/>
            <person name="Mortensen U.H."/>
            <person name="Andersen M.R."/>
            <person name="Baker S.E."/>
        </authorList>
    </citation>
    <scope>NUCLEOTIDE SEQUENCE [LARGE SCALE GENOMIC DNA]</scope>
    <source>
        <strain evidence="1 2">CBS 117.55</strain>
    </source>
</reference>
<dbReference type="AlphaFoldDB" id="A0A317WPM8"/>
<dbReference type="Proteomes" id="UP000247233">
    <property type="component" value="Unassembled WGS sequence"/>
</dbReference>
<evidence type="ECO:0000313" key="1">
    <source>
        <dbReference type="EMBL" id="PWY88373.1"/>
    </source>
</evidence>
<dbReference type="RefSeq" id="XP_025401909.1">
    <property type="nucleotide sequence ID" value="XM_025538434.1"/>
</dbReference>
<gene>
    <name evidence="1" type="ORF">BO70DRAFT_180093</name>
</gene>
<sequence length="78" mass="8723">MQNFADLVRCLQDPGGLCDLVNCIRSRCTAGRPSSSRAMRTCHFDHSREITFLALSLYILGCECSYLVRSFTACSILK</sequence>
<dbReference type="VEuPathDB" id="FungiDB:BO70DRAFT_180093"/>
<dbReference type="GeneID" id="37060671"/>
<protein>
    <submittedName>
        <fullName evidence="1">Uncharacterized protein</fullName>
    </submittedName>
</protein>
<keyword evidence="2" id="KW-1185">Reference proteome</keyword>
<organism evidence="1 2">
    <name type="scientific">Aspergillus heteromorphus CBS 117.55</name>
    <dbReference type="NCBI Taxonomy" id="1448321"/>
    <lineage>
        <taxon>Eukaryota</taxon>
        <taxon>Fungi</taxon>
        <taxon>Dikarya</taxon>
        <taxon>Ascomycota</taxon>
        <taxon>Pezizomycotina</taxon>
        <taxon>Eurotiomycetes</taxon>
        <taxon>Eurotiomycetidae</taxon>
        <taxon>Eurotiales</taxon>
        <taxon>Aspergillaceae</taxon>
        <taxon>Aspergillus</taxon>
        <taxon>Aspergillus subgen. Circumdati</taxon>
    </lineage>
</organism>
<evidence type="ECO:0000313" key="2">
    <source>
        <dbReference type="Proteomes" id="UP000247233"/>
    </source>
</evidence>
<proteinExistence type="predicted"/>
<accession>A0A317WPM8</accession>